<dbReference type="RefSeq" id="WP_138046069.1">
    <property type="nucleotide sequence ID" value="NZ_VBZC01000017.1"/>
</dbReference>
<evidence type="ECO:0000313" key="3">
    <source>
        <dbReference type="Proteomes" id="UP000305906"/>
    </source>
</evidence>
<protein>
    <submittedName>
        <fullName evidence="2">Uncharacterized protein</fullName>
    </submittedName>
</protein>
<feature type="region of interest" description="Disordered" evidence="1">
    <location>
        <begin position="1"/>
        <end position="25"/>
    </location>
</feature>
<dbReference type="AlphaFoldDB" id="A0A5R9FNK0"/>
<name>A0A5R9FNK0_9ACTN</name>
<reference evidence="2 3" key="1">
    <citation type="submission" date="2019-05" db="EMBL/GenBank/DDBJ databases">
        <title>Streptomyces sp. NEAU-C151, a novel actinomycete isolated from soil.</title>
        <authorList>
            <person name="Han L."/>
            <person name="Jiang H."/>
        </authorList>
    </citation>
    <scope>NUCLEOTIDE SEQUENCE [LARGE SCALE GENOMIC DNA]</scope>
    <source>
        <strain evidence="2 3">NEAU-C151</strain>
    </source>
</reference>
<proteinExistence type="predicted"/>
<feature type="region of interest" description="Disordered" evidence="1">
    <location>
        <begin position="39"/>
        <end position="90"/>
    </location>
</feature>
<accession>A0A5R9FNK0</accession>
<evidence type="ECO:0000256" key="1">
    <source>
        <dbReference type="SAM" id="MobiDB-lite"/>
    </source>
</evidence>
<dbReference type="Proteomes" id="UP000305906">
    <property type="component" value="Unassembled WGS sequence"/>
</dbReference>
<gene>
    <name evidence="2" type="ORF">FE633_17340</name>
</gene>
<feature type="compositionally biased region" description="Low complexity" evidence="1">
    <location>
        <begin position="39"/>
        <end position="59"/>
    </location>
</feature>
<dbReference type="EMBL" id="VBZC01000017">
    <property type="protein sequence ID" value="TLS44911.1"/>
    <property type="molecule type" value="Genomic_DNA"/>
</dbReference>
<comment type="caution">
    <text evidence="2">The sequence shown here is derived from an EMBL/GenBank/DDBJ whole genome shotgun (WGS) entry which is preliminary data.</text>
</comment>
<sequence>MAAMEEITGTAVEASAPGAYGIGHGSRGVIEAAPIEAEATQAQETASTARTQATQDAAASRPAFAAGLQDSRTASGAAPTGGGRRPGRTA</sequence>
<evidence type="ECO:0000313" key="2">
    <source>
        <dbReference type="EMBL" id="TLS44911.1"/>
    </source>
</evidence>
<keyword evidence="3" id="KW-1185">Reference proteome</keyword>
<organism evidence="2 3">
    <name type="scientific">Streptomyces montanus</name>
    <dbReference type="NCBI Taxonomy" id="2580423"/>
    <lineage>
        <taxon>Bacteria</taxon>
        <taxon>Bacillati</taxon>
        <taxon>Actinomycetota</taxon>
        <taxon>Actinomycetes</taxon>
        <taxon>Kitasatosporales</taxon>
        <taxon>Streptomycetaceae</taxon>
        <taxon>Streptomyces</taxon>
    </lineage>
</organism>